<keyword evidence="6 10" id="KW-0560">Oxidoreductase</keyword>
<dbReference type="CDD" id="cd11041">
    <property type="entry name" value="CYP503A1-like"/>
    <property type="match status" value="1"/>
</dbReference>
<keyword evidence="4 9" id="KW-0349">Heme</keyword>
<comment type="pathway">
    <text evidence="2">Secondary metabolite biosynthesis.</text>
</comment>
<comment type="similarity">
    <text evidence="3 10">Belongs to the cytochrome P450 family.</text>
</comment>
<evidence type="ECO:0000256" key="5">
    <source>
        <dbReference type="ARBA" id="ARBA00022723"/>
    </source>
</evidence>
<keyword evidence="8 10" id="KW-0503">Monooxygenase</keyword>
<dbReference type="Gene3D" id="1.10.630.10">
    <property type="entry name" value="Cytochrome P450"/>
    <property type="match status" value="1"/>
</dbReference>
<evidence type="ECO:0000256" key="2">
    <source>
        <dbReference type="ARBA" id="ARBA00005179"/>
    </source>
</evidence>
<dbReference type="SUPFAM" id="SSF48264">
    <property type="entry name" value="Cytochrome P450"/>
    <property type="match status" value="1"/>
</dbReference>
<dbReference type="InterPro" id="IPR001128">
    <property type="entry name" value="Cyt_P450"/>
</dbReference>
<comment type="caution">
    <text evidence="11">The sequence shown here is derived from an EMBL/GenBank/DDBJ whole genome shotgun (WGS) entry which is preliminary data.</text>
</comment>
<dbReference type="InterPro" id="IPR036396">
    <property type="entry name" value="Cyt_P450_sf"/>
</dbReference>
<comment type="cofactor">
    <cofactor evidence="1 9">
        <name>heme</name>
        <dbReference type="ChEBI" id="CHEBI:30413"/>
    </cofactor>
</comment>
<keyword evidence="12" id="KW-1185">Reference proteome</keyword>
<dbReference type="PROSITE" id="PS00086">
    <property type="entry name" value="CYTOCHROME_P450"/>
    <property type="match status" value="1"/>
</dbReference>
<proteinExistence type="inferred from homology"/>
<dbReference type="VEuPathDB" id="FungiDB:MAN_06360"/>
<sequence>MDEARRIITPVLEARHAENLQALQNSQTAKKYNDAMEWMEESAKGRKYDPAVGQMAFSVAAIHTTSDMITQLIYDLCGEDDLVKVLRDEVITVLSEDGLRRTSLYKLKLMDSTMKESQRLKPMISMQRVATSHISLSDGTEIPKDTSIMISAHNKWDESVYPNAKGFNPYRFLRMRENPEREKFAHFVSPSVEHIGFGFGRHSCPGRFFAASKVKIALCHILLKYNFKLAEAERPEHERPEYPTADSYKRSRIKVKPNSSGVTMGTESEAQHATLDKFLVAWGNWSATDMIANWSDDCTQAALPFSMGHPARSRAQVEATLPVLQQVVTDYTLVIHQVVHDVPQRKAVVYALSSGKTPFGDWNNEYAVFFTFNENGQEITKIEEMVDTAFMKDFFPKFQQYMRDQASNGKPA</sequence>
<dbReference type="InterPro" id="IPR032710">
    <property type="entry name" value="NTF2-like_dom_sf"/>
</dbReference>
<dbReference type="PANTHER" id="PTHR46206:SF2">
    <property type="entry name" value="CYTOCHROME P450 MONOOXYGENASE AUSG-RELATED"/>
    <property type="match status" value="1"/>
</dbReference>
<dbReference type="OrthoDB" id="3758478at2759"/>
<evidence type="ECO:0000256" key="7">
    <source>
        <dbReference type="ARBA" id="ARBA00023004"/>
    </source>
</evidence>
<organism evidence="11 12">
    <name type="scientific">Metarhizium anisopliae (strain ARSEF 549)</name>
    <dbReference type="NCBI Taxonomy" id="3151832"/>
    <lineage>
        <taxon>Eukaryota</taxon>
        <taxon>Fungi</taxon>
        <taxon>Dikarya</taxon>
        <taxon>Ascomycota</taxon>
        <taxon>Pezizomycotina</taxon>
        <taxon>Sordariomycetes</taxon>
        <taxon>Hypocreomycetidae</taxon>
        <taxon>Hypocreales</taxon>
        <taxon>Clavicipitaceae</taxon>
        <taxon>Metarhizium</taxon>
    </lineage>
</organism>
<evidence type="ECO:0000256" key="8">
    <source>
        <dbReference type="ARBA" id="ARBA00023033"/>
    </source>
</evidence>
<dbReference type="GO" id="GO:0005506">
    <property type="term" value="F:iron ion binding"/>
    <property type="evidence" value="ECO:0007669"/>
    <property type="project" value="InterPro"/>
</dbReference>
<evidence type="ECO:0000256" key="9">
    <source>
        <dbReference type="PIRSR" id="PIRSR602403-1"/>
    </source>
</evidence>
<dbReference type="Gene3D" id="3.10.450.50">
    <property type="match status" value="1"/>
</dbReference>
<dbReference type="Proteomes" id="UP000031186">
    <property type="component" value="Unassembled WGS sequence"/>
</dbReference>
<gene>
    <name evidence="11" type="ORF">MAN_06360</name>
</gene>
<dbReference type="HOGENOM" id="CLU_667450_0_0_1"/>
<accession>A0A0B4GAJ9</accession>
<evidence type="ECO:0000256" key="6">
    <source>
        <dbReference type="ARBA" id="ARBA00023002"/>
    </source>
</evidence>
<keyword evidence="7 9" id="KW-0408">Iron</keyword>
<dbReference type="SUPFAM" id="SSF54427">
    <property type="entry name" value="NTF2-like"/>
    <property type="match status" value="1"/>
</dbReference>
<keyword evidence="5 9" id="KW-0479">Metal-binding</keyword>
<dbReference type="Pfam" id="PF00067">
    <property type="entry name" value="p450"/>
    <property type="match status" value="1"/>
</dbReference>
<evidence type="ECO:0000256" key="4">
    <source>
        <dbReference type="ARBA" id="ARBA00022617"/>
    </source>
</evidence>
<name>A0A0B4GAJ9_METAF</name>
<dbReference type="PRINTS" id="PR00465">
    <property type="entry name" value="EP450IV"/>
</dbReference>
<evidence type="ECO:0000313" key="11">
    <source>
        <dbReference type="EMBL" id="KID65349.1"/>
    </source>
</evidence>
<dbReference type="InterPro" id="IPR002403">
    <property type="entry name" value="Cyt_P450_E_grp-IV"/>
</dbReference>
<reference evidence="11 12" key="1">
    <citation type="journal article" date="2014" name="Proc. Natl. Acad. Sci. U.S.A.">
        <title>Trajectory and genomic determinants of fungal-pathogen speciation and host adaptation.</title>
        <authorList>
            <person name="Hu X."/>
            <person name="Xiao G."/>
            <person name="Zheng P."/>
            <person name="Shang Y."/>
            <person name="Su Y."/>
            <person name="Zhang X."/>
            <person name="Liu X."/>
            <person name="Zhan S."/>
            <person name="St Leger R.J."/>
            <person name="Wang C."/>
        </authorList>
    </citation>
    <scope>NUCLEOTIDE SEQUENCE [LARGE SCALE GENOMIC DNA]</scope>
    <source>
        <strain evidence="11 12">ARSEF 549</strain>
    </source>
</reference>
<protein>
    <submittedName>
        <fullName evidence="11">Cytochrome P450</fullName>
    </submittedName>
</protein>
<dbReference type="EMBL" id="AZNF01000007">
    <property type="protein sequence ID" value="KID65349.1"/>
    <property type="molecule type" value="Genomic_DNA"/>
</dbReference>
<evidence type="ECO:0000256" key="3">
    <source>
        <dbReference type="ARBA" id="ARBA00010617"/>
    </source>
</evidence>
<dbReference type="GO" id="GO:0020037">
    <property type="term" value="F:heme binding"/>
    <property type="evidence" value="ECO:0007669"/>
    <property type="project" value="InterPro"/>
</dbReference>
<dbReference type="AlphaFoldDB" id="A0A0B4GAJ9"/>
<evidence type="ECO:0000256" key="1">
    <source>
        <dbReference type="ARBA" id="ARBA00001971"/>
    </source>
</evidence>
<evidence type="ECO:0000313" key="12">
    <source>
        <dbReference type="Proteomes" id="UP000031186"/>
    </source>
</evidence>
<dbReference type="InterPro" id="IPR017972">
    <property type="entry name" value="Cyt_P450_CS"/>
</dbReference>
<dbReference type="GO" id="GO:0016705">
    <property type="term" value="F:oxidoreductase activity, acting on paired donors, with incorporation or reduction of molecular oxygen"/>
    <property type="evidence" value="ECO:0007669"/>
    <property type="project" value="InterPro"/>
</dbReference>
<dbReference type="GO" id="GO:0004497">
    <property type="term" value="F:monooxygenase activity"/>
    <property type="evidence" value="ECO:0007669"/>
    <property type="project" value="UniProtKB-KW"/>
</dbReference>
<evidence type="ECO:0000256" key="10">
    <source>
        <dbReference type="RuleBase" id="RU000461"/>
    </source>
</evidence>
<feature type="non-terminal residue" evidence="11">
    <location>
        <position position="1"/>
    </location>
</feature>
<feature type="binding site" description="axial binding residue" evidence="9">
    <location>
        <position position="204"/>
    </location>
    <ligand>
        <name>heme</name>
        <dbReference type="ChEBI" id="CHEBI:30413"/>
    </ligand>
    <ligandPart>
        <name>Fe</name>
        <dbReference type="ChEBI" id="CHEBI:18248"/>
    </ligandPart>
</feature>
<dbReference type="PANTHER" id="PTHR46206">
    <property type="entry name" value="CYTOCHROME P450"/>
    <property type="match status" value="1"/>
</dbReference>